<evidence type="ECO:0000256" key="1">
    <source>
        <dbReference type="ARBA" id="ARBA00004167"/>
    </source>
</evidence>
<gene>
    <name evidence="16" type="primary">mrdA</name>
    <name evidence="16" type="ORF">HH303_04425</name>
</gene>
<evidence type="ECO:0000256" key="5">
    <source>
        <dbReference type="ARBA" id="ARBA00022645"/>
    </source>
</evidence>
<reference evidence="16 17" key="1">
    <citation type="submission" date="2020-04" db="EMBL/GenBank/DDBJ databases">
        <title>Rhodospirillaceae bacterium KN72 isolated from deep sea.</title>
        <authorList>
            <person name="Zhang D.-C."/>
        </authorList>
    </citation>
    <scope>NUCLEOTIDE SEQUENCE [LARGE SCALE GENOMIC DNA]</scope>
    <source>
        <strain evidence="16 17">KN72</strain>
    </source>
</reference>
<dbReference type="Gene3D" id="3.40.710.10">
    <property type="entry name" value="DD-peptidase/beta-lactamase superfamily"/>
    <property type="match status" value="1"/>
</dbReference>
<evidence type="ECO:0000259" key="14">
    <source>
        <dbReference type="Pfam" id="PF00905"/>
    </source>
</evidence>
<keyword evidence="8 16" id="KW-0378">Hydrolase</keyword>
<dbReference type="GO" id="GO:0071555">
    <property type="term" value="P:cell wall organization"/>
    <property type="evidence" value="ECO:0007669"/>
    <property type="project" value="UniProtKB-KW"/>
</dbReference>
<dbReference type="RefSeq" id="WP_169623969.1">
    <property type="nucleotide sequence ID" value="NZ_JABBNT010000001.1"/>
</dbReference>
<keyword evidence="5 16" id="KW-0121">Carboxypeptidase</keyword>
<evidence type="ECO:0000256" key="11">
    <source>
        <dbReference type="ARBA" id="ARBA00022989"/>
    </source>
</evidence>
<dbReference type="Gene3D" id="3.90.1310.10">
    <property type="entry name" value="Penicillin-binding protein 2a (Domain 2)"/>
    <property type="match status" value="1"/>
</dbReference>
<dbReference type="PANTHER" id="PTHR30627">
    <property type="entry name" value="PEPTIDOGLYCAN D,D-TRANSPEPTIDASE"/>
    <property type="match status" value="1"/>
</dbReference>
<dbReference type="AlphaFoldDB" id="A0A7Y0DY49"/>
<dbReference type="InterPro" id="IPR005311">
    <property type="entry name" value="PBP_dimer"/>
</dbReference>
<evidence type="ECO:0000256" key="6">
    <source>
        <dbReference type="ARBA" id="ARBA00022670"/>
    </source>
</evidence>
<dbReference type="GO" id="GO:0009002">
    <property type="term" value="F:serine-type D-Ala-D-Ala carboxypeptidase activity"/>
    <property type="evidence" value="ECO:0007669"/>
    <property type="project" value="UniProtKB-EC"/>
</dbReference>
<accession>A0A7Y0DY49</accession>
<dbReference type="InterPro" id="IPR017790">
    <property type="entry name" value="Penicillin-binding_protein_2"/>
</dbReference>
<dbReference type="Pfam" id="PF03717">
    <property type="entry name" value="PBP_dimer"/>
    <property type="match status" value="1"/>
</dbReference>
<dbReference type="GO" id="GO:0071972">
    <property type="term" value="F:peptidoglycan L,D-transpeptidase activity"/>
    <property type="evidence" value="ECO:0007669"/>
    <property type="project" value="TreeGrafter"/>
</dbReference>
<evidence type="ECO:0000256" key="3">
    <source>
        <dbReference type="ARBA" id="ARBA00022475"/>
    </source>
</evidence>
<dbReference type="GO" id="GO:0008658">
    <property type="term" value="F:penicillin binding"/>
    <property type="evidence" value="ECO:0007669"/>
    <property type="project" value="InterPro"/>
</dbReference>
<dbReference type="GO" id="GO:0008360">
    <property type="term" value="P:regulation of cell shape"/>
    <property type="evidence" value="ECO:0007669"/>
    <property type="project" value="UniProtKB-KW"/>
</dbReference>
<dbReference type="EC" id="3.4.16.4" evidence="16"/>
<comment type="caution">
    <text evidence="16">The sequence shown here is derived from an EMBL/GenBank/DDBJ whole genome shotgun (WGS) entry which is preliminary data.</text>
</comment>
<evidence type="ECO:0000256" key="10">
    <source>
        <dbReference type="ARBA" id="ARBA00022984"/>
    </source>
</evidence>
<evidence type="ECO:0000256" key="9">
    <source>
        <dbReference type="ARBA" id="ARBA00022960"/>
    </source>
</evidence>
<evidence type="ECO:0000313" key="17">
    <source>
        <dbReference type="Proteomes" id="UP000539372"/>
    </source>
</evidence>
<evidence type="ECO:0000256" key="13">
    <source>
        <dbReference type="ARBA" id="ARBA00023316"/>
    </source>
</evidence>
<keyword evidence="7" id="KW-0812">Transmembrane</keyword>
<feature type="domain" description="Penicillin-binding protein transpeptidase" evidence="14">
    <location>
        <begin position="265"/>
        <end position="641"/>
    </location>
</feature>
<dbReference type="InterPro" id="IPR001460">
    <property type="entry name" value="PCN-bd_Tpept"/>
</dbReference>
<keyword evidence="9" id="KW-0133">Cell shape</keyword>
<protein>
    <submittedName>
        <fullName evidence="16">Penicillin-binding protein 2</fullName>
        <ecNumber evidence="16">3.4.16.4</ecNumber>
    </submittedName>
</protein>
<evidence type="ECO:0000256" key="7">
    <source>
        <dbReference type="ARBA" id="ARBA00022692"/>
    </source>
</evidence>
<dbReference type="GO" id="GO:0005886">
    <property type="term" value="C:plasma membrane"/>
    <property type="evidence" value="ECO:0007669"/>
    <property type="project" value="UniProtKB-SubCell"/>
</dbReference>
<dbReference type="PANTHER" id="PTHR30627:SF2">
    <property type="entry name" value="PEPTIDOGLYCAN D,D-TRANSPEPTIDASE MRDA"/>
    <property type="match status" value="1"/>
</dbReference>
<keyword evidence="10" id="KW-0573">Peptidoglycan synthesis</keyword>
<keyword evidence="12" id="KW-0472">Membrane</keyword>
<keyword evidence="11" id="KW-1133">Transmembrane helix</keyword>
<evidence type="ECO:0000256" key="4">
    <source>
        <dbReference type="ARBA" id="ARBA00022519"/>
    </source>
</evidence>
<keyword evidence="17" id="KW-1185">Reference proteome</keyword>
<evidence type="ECO:0000259" key="15">
    <source>
        <dbReference type="Pfam" id="PF03717"/>
    </source>
</evidence>
<proteinExistence type="predicted"/>
<dbReference type="SUPFAM" id="SSF56601">
    <property type="entry name" value="beta-lactamase/transpeptidase-like"/>
    <property type="match status" value="1"/>
</dbReference>
<evidence type="ECO:0000256" key="8">
    <source>
        <dbReference type="ARBA" id="ARBA00022801"/>
    </source>
</evidence>
<dbReference type="InterPro" id="IPR050515">
    <property type="entry name" value="Beta-lactam/transpept"/>
</dbReference>
<dbReference type="Pfam" id="PF00905">
    <property type="entry name" value="Transpeptidase"/>
    <property type="match status" value="1"/>
</dbReference>
<dbReference type="InterPro" id="IPR012338">
    <property type="entry name" value="Beta-lactam/transpept-like"/>
</dbReference>
<keyword evidence="6" id="KW-0645">Protease</keyword>
<evidence type="ECO:0000256" key="12">
    <source>
        <dbReference type="ARBA" id="ARBA00023136"/>
    </source>
</evidence>
<dbReference type="NCBIfam" id="TIGR03423">
    <property type="entry name" value="pbp2_mrdA"/>
    <property type="match status" value="1"/>
</dbReference>
<evidence type="ECO:0000256" key="2">
    <source>
        <dbReference type="ARBA" id="ARBA00004236"/>
    </source>
</evidence>
<dbReference type="GO" id="GO:0006508">
    <property type="term" value="P:proteolysis"/>
    <property type="evidence" value="ECO:0007669"/>
    <property type="project" value="UniProtKB-KW"/>
</dbReference>
<dbReference type="EMBL" id="JABBNT010000001">
    <property type="protein sequence ID" value="NMM43710.1"/>
    <property type="molecule type" value="Genomic_DNA"/>
</dbReference>
<comment type="subcellular location">
    <subcellularLocation>
        <location evidence="2">Cell membrane</location>
    </subcellularLocation>
    <subcellularLocation>
        <location evidence="1">Membrane</location>
        <topology evidence="1">Single-pass membrane protein</topology>
    </subcellularLocation>
</comment>
<sequence>MNPEKTRTRVFSRRAALFVGGQTLVMGGLAARLYYLQVVESERYATLAEENRINFRLIAPPRGFIVDRNGDYLAINIHNYRVVLVREQAESAGGVAAVMRKLATLIDIDEHTAQRVMREAERRLAFVPITVVENLSWQEVSRIGVNQPDLPGVSIDVGQSRHYPYAEHMAHVVGYVSGVTEKDLSGDPLLELPGFKVGKNGIEKHYDLALRGTAGTSKVEVNALGRVIREIDRQEGHPGRELRLTLDMRLQDFTGARLRNEKAASAVVMDIHNGDILSLVSVPAYDPNAFSEGIGASDWEKLVKNPYGPLTNKAIAGQYSPGSTYKMAVALAALENGIGPDHTVYCPGHMELGDRRFHCWKRHGHGSMDMTSAIAQSCDVWFYDVARRVGVDRIAEVSNRLGLGAASGIELLGEKAGLIPTRKWKREARGQPWHMGETLVVGIGQGFVLTTPLQLAIMTARLVNGGRAVVPRLAYPVDGFDTDGNPIQDADSPVTTASRFDHEVENAATSLSEATATLAGSGPTADSFPSLGFRQEHLDILRHAMDEVVNGDRGTARKSALRLSEFTMGGKTGTSQVRRISQAERDAGIRSGEDIAWRLRDHALFVGFAPVDNPRYAVSVVVEHAEGGSRAAAPIARDLLEEVLRLQGFATADSGGAGPKDGTG</sequence>
<dbReference type="GO" id="GO:0009252">
    <property type="term" value="P:peptidoglycan biosynthetic process"/>
    <property type="evidence" value="ECO:0007669"/>
    <property type="project" value="UniProtKB-KW"/>
</dbReference>
<organism evidence="16 17">
    <name type="scientific">Pacificispira spongiicola</name>
    <dbReference type="NCBI Taxonomy" id="2729598"/>
    <lineage>
        <taxon>Bacteria</taxon>
        <taxon>Pseudomonadati</taxon>
        <taxon>Pseudomonadota</taxon>
        <taxon>Alphaproteobacteria</taxon>
        <taxon>Rhodospirillales</taxon>
        <taxon>Rhodospirillaceae</taxon>
        <taxon>Pacificispira</taxon>
    </lineage>
</organism>
<keyword evidence="4" id="KW-0997">Cell inner membrane</keyword>
<keyword evidence="3" id="KW-1003">Cell membrane</keyword>
<feature type="domain" description="Penicillin-binding protein dimerisation" evidence="15">
    <location>
        <begin position="58"/>
        <end position="231"/>
    </location>
</feature>
<evidence type="ECO:0000313" key="16">
    <source>
        <dbReference type="EMBL" id="NMM43710.1"/>
    </source>
</evidence>
<dbReference type="SUPFAM" id="SSF56519">
    <property type="entry name" value="Penicillin binding protein dimerisation domain"/>
    <property type="match status" value="1"/>
</dbReference>
<keyword evidence="13" id="KW-0961">Cell wall biogenesis/degradation</keyword>
<dbReference type="Gene3D" id="3.30.1390.30">
    <property type="entry name" value="Penicillin-binding protein 2a, domain 3"/>
    <property type="match status" value="1"/>
</dbReference>
<dbReference type="Proteomes" id="UP000539372">
    <property type="component" value="Unassembled WGS sequence"/>
</dbReference>
<name>A0A7Y0DY49_9PROT</name>
<dbReference type="InterPro" id="IPR036138">
    <property type="entry name" value="PBP_dimer_sf"/>
</dbReference>